<feature type="compositionally biased region" description="Pro residues" evidence="1">
    <location>
        <begin position="8"/>
        <end position="17"/>
    </location>
</feature>
<keyword evidence="4" id="KW-1185">Reference proteome</keyword>
<accession>A0ABW9ZGG0</accession>
<keyword evidence="2" id="KW-0812">Transmembrane</keyword>
<evidence type="ECO:0000256" key="2">
    <source>
        <dbReference type="SAM" id="Phobius"/>
    </source>
</evidence>
<dbReference type="EMBL" id="JAABLP010000002">
    <property type="protein sequence ID" value="NBN63519.1"/>
    <property type="molecule type" value="Genomic_DNA"/>
</dbReference>
<comment type="caution">
    <text evidence="3">The sequence shown here is derived from an EMBL/GenBank/DDBJ whole genome shotgun (WGS) entry which is preliminary data.</text>
</comment>
<feature type="transmembrane region" description="Helical" evidence="2">
    <location>
        <begin position="32"/>
        <end position="57"/>
    </location>
</feature>
<sequence>MPETRPDSPQPPQPGPTLPGRRERPGLGRREAACRVASGLAAWLVIASLGAVAAALVPGPALAQTAAPRVQSEYEAGWVNDALGMRHYSGLSCPNRMGSLTRTKVMPTGRTRIAGCIYTSDQGLQVVIRQHAQDTGPTEADVFARTYLKAGFAPVRLSGVAGRGITFRTSGNADRSLLETLWHFRGKSADYTLWIAYTLPEHEMALEPAFLDVETQLARLR</sequence>
<evidence type="ECO:0000313" key="4">
    <source>
        <dbReference type="Proteomes" id="UP000541347"/>
    </source>
</evidence>
<dbReference type="Proteomes" id="UP000541347">
    <property type="component" value="Unassembled WGS sequence"/>
</dbReference>
<protein>
    <submittedName>
        <fullName evidence="3">Uncharacterized protein</fullName>
    </submittedName>
</protein>
<evidence type="ECO:0000313" key="3">
    <source>
        <dbReference type="EMBL" id="NBN63519.1"/>
    </source>
</evidence>
<dbReference type="RefSeq" id="WP_161675492.1">
    <property type="nucleotide sequence ID" value="NZ_JAABLP010000002.1"/>
</dbReference>
<reference evidence="3 4" key="1">
    <citation type="submission" date="2020-01" db="EMBL/GenBank/DDBJ databases">
        <authorList>
            <person name="Peng S.Y."/>
            <person name="Li J."/>
            <person name="Wang M."/>
            <person name="Wang L."/>
            <person name="Wang C.Q."/>
            <person name="Wang J.R."/>
        </authorList>
    </citation>
    <scope>NUCLEOTIDE SEQUENCE [LARGE SCALE GENOMIC DNA]</scope>
    <source>
        <strain evidence="3 4">XCT-34</strain>
    </source>
</reference>
<evidence type="ECO:0000256" key="1">
    <source>
        <dbReference type="SAM" id="MobiDB-lite"/>
    </source>
</evidence>
<name>A0ABW9ZGG0_9HYPH</name>
<proteinExistence type="predicted"/>
<keyword evidence="2" id="KW-1133">Transmembrane helix</keyword>
<organism evidence="3 4">
    <name type="scientific">Pannonibacter tanglangensis</name>
    <dbReference type="NCBI Taxonomy" id="2750084"/>
    <lineage>
        <taxon>Bacteria</taxon>
        <taxon>Pseudomonadati</taxon>
        <taxon>Pseudomonadota</taxon>
        <taxon>Alphaproteobacteria</taxon>
        <taxon>Hyphomicrobiales</taxon>
        <taxon>Stappiaceae</taxon>
        <taxon>Pannonibacter</taxon>
    </lineage>
</organism>
<feature type="region of interest" description="Disordered" evidence="1">
    <location>
        <begin position="1"/>
        <end position="25"/>
    </location>
</feature>
<gene>
    <name evidence="3" type="ORF">GWI71_07480</name>
</gene>
<keyword evidence="2" id="KW-0472">Membrane</keyword>